<dbReference type="CDD" id="cd01647">
    <property type="entry name" value="RT_LTR"/>
    <property type="match status" value="1"/>
</dbReference>
<comment type="similarity">
    <text evidence="1">Belongs to the beta type-B retroviral polymerase family. HERV class-II K(HML-2) pol subfamily.</text>
</comment>
<dbReference type="FunFam" id="3.30.70.270:FF:000020">
    <property type="entry name" value="Transposon Tf2-6 polyprotein-like Protein"/>
    <property type="match status" value="1"/>
</dbReference>
<evidence type="ECO:0000256" key="6">
    <source>
        <dbReference type="ARBA" id="ARBA00022759"/>
    </source>
</evidence>
<keyword evidence="6" id="KW-0255">Endonuclease</keyword>
<dbReference type="InterPro" id="IPR041588">
    <property type="entry name" value="Integrase_H2C2"/>
</dbReference>
<keyword evidence="10" id="KW-0472">Membrane</keyword>
<dbReference type="GO" id="GO:0015074">
    <property type="term" value="P:DNA integration"/>
    <property type="evidence" value="ECO:0007669"/>
    <property type="project" value="InterPro"/>
</dbReference>
<dbReference type="Pfam" id="PF00665">
    <property type="entry name" value="rve"/>
    <property type="match status" value="1"/>
</dbReference>
<dbReference type="SUPFAM" id="SSF56672">
    <property type="entry name" value="DNA/RNA polymerases"/>
    <property type="match status" value="1"/>
</dbReference>
<keyword evidence="5" id="KW-0540">Nuclease</keyword>
<dbReference type="GO" id="GO:0003964">
    <property type="term" value="F:RNA-directed DNA polymerase activity"/>
    <property type="evidence" value="ECO:0007669"/>
    <property type="project" value="UniProtKB-KW"/>
</dbReference>
<dbReference type="PROSITE" id="PS50878">
    <property type="entry name" value="RT_POL"/>
    <property type="match status" value="1"/>
</dbReference>
<evidence type="ECO:0000259" key="12">
    <source>
        <dbReference type="PROSITE" id="PS50994"/>
    </source>
</evidence>
<dbReference type="PROSITE" id="PS50994">
    <property type="entry name" value="INTEGRASE"/>
    <property type="match status" value="1"/>
</dbReference>
<dbReference type="AlphaFoldDB" id="A0A498NSM3"/>
<evidence type="ECO:0000256" key="8">
    <source>
        <dbReference type="ARBA" id="ARBA00022918"/>
    </source>
</evidence>
<keyword evidence="7" id="KW-0378">Hydrolase</keyword>
<dbReference type="Pfam" id="PF17921">
    <property type="entry name" value="Integrase_H2C2"/>
    <property type="match status" value="1"/>
</dbReference>
<keyword evidence="3" id="KW-0808">Transferase</keyword>
<dbReference type="PANTHER" id="PTHR37984:SF5">
    <property type="entry name" value="PROTEIN NYNRIN-LIKE"/>
    <property type="match status" value="1"/>
</dbReference>
<evidence type="ECO:0000256" key="5">
    <source>
        <dbReference type="ARBA" id="ARBA00022722"/>
    </source>
</evidence>
<dbReference type="FunFam" id="3.30.70.270:FF:000003">
    <property type="entry name" value="Transposon Ty3-G Gag-Pol polyprotein"/>
    <property type="match status" value="1"/>
</dbReference>
<dbReference type="Gene3D" id="3.10.10.10">
    <property type="entry name" value="HIV Type 1 Reverse Transcriptase, subunit A, domain 1"/>
    <property type="match status" value="1"/>
</dbReference>
<dbReference type="InterPro" id="IPR012337">
    <property type="entry name" value="RNaseH-like_sf"/>
</dbReference>
<evidence type="ECO:0000256" key="4">
    <source>
        <dbReference type="ARBA" id="ARBA00022695"/>
    </source>
</evidence>
<dbReference type="InterPro" id="IPR000477">
    <property type="entry name" value="RT_dom"/>
</dbReference>
<dbReference type="InterPro" id="IPR036397">
    <property type="entry name" value="RNaseH_sf"/>
</dbReference>
<dbReference type="EC" id="3.1.26.4" evidence="2"/>
<feature type="transmembrane region" description="Helical" evidence="10">
    <location>
        <begin position="607"/>
        <end position="629"/>
    </location>
</feature>
<dbReference type="GO" id="GO:0004523">
    <property type="term" value="F:RNA-DNA hybrid ribonuclease activity"/>
    <property type="evidence" value="ECO:0007669"/>
    <property type="project" value="UniProtKB-EC"/>
</dbReference>
<evidence type="ECO:0000259" key="11">
    <source>
        <dbReference type="PROSITE" id="PS50878"/>
    </source>
</evidence>
<name>A0A498NSM3_LABRO</name>
<keyword evidence="14" id="KW-1185">Reference proteome</keyword>
<sequence length="642" mass="72902">MDESSIHKTAFVTKYNQYEFVRLPFGLKNAGATFQRLMNKVLQDLIGKCCFVYIDDIVVYSRDVQQHFQDLKKVFAVLELAGLTLNLKKCKLIRKSLTFLGYVILEEGIKTEDSKVGAVRNFPTPKNVKEVERFLGLAGWYHRFIPHFSERAAPLHALKKKGVSWNWSEECQHSLEDLKDALQKAPVLMPPGASKPFKVQTDASDIGLGAVLTQESEKGEHVIAYASRLLQGAEKSYAVSEKECLAVVWAVEKWRQYLEGRPFVVLTDHAALTWVFNHPRPTSRLTRWAIRLQGFDFTVMYRKGRCNVVPDSLSRAIPEEKPLGCIAVCKAKDVNGDLPINWEELGRGQKGDQSLQPLWDEAKLNPVDPQRIHYVVQNDFLFRCIPDGQKGHALQVIIPKDLRPQFLHFAHDNPLSGHLGRMKTLRQLLNVVYWPEIQQDVWDYCRRCQVCQQYKPRISKLSGTLQSTPVKEPGYMVGIDLMGPFPRSTKLNEYLLVTVDYCSKWVEVFPLRSAKTPLITNILIKEIFTRWGVPTYLVSDRGPQFTSQLLNATCRQWGAIQKLTTAYHPQTNLTERVNRTLKIMIASYVRIILGIGTSGSMSSEPDLFPGAVAGIVVVVLLVFAAGVIYHHHKISQLQKQTC</sequence>
<accession>A0A498NSM3</accession>
<evidence type="ECO:0000313" key="13">
    <source>
        <dbReference type="EMBL" id="RXN34736.1"/>
    </source>
</evidence>
<organism evidence="13 14">
    <name type="scientific">Labeo rohita</name>
    <name type="common">Indian major carp</name>
    <name type="synonym">Cyprinus rohita</name>
    <dbReference type="NCBI Taxonomy" id="84645"/>
    <lineage>
        <taxon>Eukaryota</taxon>
        <taxon>Metazoa</taxon>
        <taxon>Chordata</taxon>
        <taxon>Craniata</taxon>
        <taxon>Vertebrata</taxon>
        <taxon>Euteleostomi</taxon>
        <taxon>Actinopterygii</taxon>
        <taxon>Neopterygii</taxon>
        <taxon>Teleostei</taxon>
        <taxon>Ostariophysi</taxon>
        <taxon>Cypriniformes</taxon>
        <taxon>Cyprinidae</taxon>
        <taxon>Labeoninae</taxon>
        <taxon>Labeonini</taxon>
        <taxon>Labeo</taxon>
    </lineage>
</organism>
<dbReference type="InterPro" id="IPR043128">
    <property type="entry name" value="Rev_trsase/Diguanyl_cyclase"/>
</dbReference>
<dbReference type="InterPro" id="IPR050951">
    <property type="entry name" value="Retrovirus_Pol_polyprotein"/>
</dbReference>
<dbReference type="FunFam" id="3.10.20.370:FF:000001">
    <property type="entry name" value="Retrovirus-related Pol polyprotein from transposon 17.6-like protein"/>
    <property type="match status" value="1"/>
</dbReference>
<evidence type="ECO:0000256" key="3">
    <source>
        <dbReference type="ARBA" id="ARBA00022679"/>
    </source>
</evidence>
<comment type="caution">
    <text evidence="13">The sequence shown here is derived from an EMBL/GenBank/DDBJ whole genome shotgun (WGS) entry which is preliminary data.</text>
</comment>
<dbReference type="EMBL" id="QBIY01011167">
    <property type="protein sequence ID" value="RXN34736.1"/>
    <property type="molecule type" value="Genomic_DNA"/>
</dbReference>
<dbReference type="Pfam" id="PF17917">
    <property type="entry name" value="RT_RNaseH"/>
    <property type="match status" value="1"/>
</dbReference>
<keyword evidence="10" id="KW-1133">Transmembrane helix</keyword>
<dbReference type="Gene3D" id="3.30.70.270">
    <property type="match status" value="2"/>
</dbReference>
<keyword evidence="10" id="KW-0812">Transmembrane</keyword>
<dbReference type="SUPFAM" id="SSF53098">
    <property type="entry name" value="Ribonuclease H-like"/>
    <property type="match status" value="1"/>
</dbReference>
<gene>
    <name evidence="13" type="ORF">ROHU_003959</name>
</gene>
<dbReference type="InterPro" id="IPR041373">
    <property type="entry name" value="RT_RNaseH"/>
</dbReference>
<evidence type="ECO:0000256" key="1">
    <source>
        <dbReference type="ARBA" id="ARBA00010879"/>
    </source>
</evidence>
<dbReference type="FunFam" id="1.10.340.70:FF:000001">
    <property type="entry name" value="Retrovirus-related Pol polyprotein from transposon gypsy-like Protein"/>
    <property type="match status" value="1"/>
</dbReference>
<dbReference type="InterPro" id="IPR043502">
    <property type="entry name" value="DNA/RNA_pol_sf"/>
</dbReference>
<dbReference type="CDD" id="cd09274">
    <property type="entry name" value="RNase_HI_RT_Ty3"/>
    <property type="match status" value="1"/>
</dbReference>
<evidence type="ECO:0000313" key="14">
    <source>
        <dbReference type="Proteomes" id="UP000290572"/>
    </source>
</evidence>
<evidence type="ECO:0000256" key="2">
    <source>
        <dbReference type="ARBA" id="ARBA00012180"/>
    </source>
</evidence>
<dbReference type="InterPro" id="IPR001584">
    <property type="entry name" value="Integrase_cat-core"/>
</dbReference>
<dbReference type="Pfam" id="PF00078">
    <property type="entry name" value="RVT_1"/>
    <property type="match status" value="1"/>
</dbReference>
<feature type="domain" description="Integrase catalytic" evidence="12">
    <location>
        <begin position="465"/>
        <end position="642"/>
    </location>
</feature>
<evidence type="ECO:0000256" key="7">
    <source>
        <dbReference type="ARBA" id="ARBA00022801"/>
    </source>
</evidence>
<dbReference type="Gene3D" id="1.10.340.70">
    <property type="match status" value="1"/>
</dbReference>
<reference evidence="13 14" key="1">
    <citation type="submission" date="2018-03" db="EMBL/GenBank/DDBJ databases">
        <title>Draft genome sequence of Rohu Carp (Labeo rohita).</title>
        <authorList>
            <person name="Das P."/>
            <person name="Kushwaha B."/>
            <person name="Joshi C.G."/>
            <person name="Kumar D."/>
            <person name="Nagpure N.S."/>
            <person name="Sahoo L."/>
            <person name="Das S.P."/>
            <person name="Bit A."/>
            <person name="Patnaik S."/>
            <person name="Meher P.K."/>
            <person name="Jayasankar P."/>
            <person name="Koringa P.G."/>
            <person name="Patel N.V."/>
            <person name="Hinsu A.T."/>
            <person name="Kumar R."/>
            <person name="Pandey M."/>
            <person name="Agarwal S."/>
            <person name="Srivastava S."/>
            <person name="Singh M."/>
            <person name="Iquebal M.A."/>
            <person name="Jaiswal S."/>
            <person name="Angadi U.B."/>
            <person name="Kumar N."/>
            <person name="Raza M."/>
            <person name="Shah T.M."/>
            <person name="Rai A."/>
            <person name="Jena J.K."/>
        </authorList>
    </citation>
    <scope>NUCLEOTIDE SEQUENCE [LARGE SCALE GENOMIC DNA]</scope>
    <source>
        <strain evidence="13">DASCIFA01</strain>
        <tissue evidence="13">Testis</tissue>
    </source>
</reference>
<keyword evidence="4" id="KW-0548">Nucleotidyltransferase</keyword>
<dbReference type="PANTHER" id="PTHR37984">
    <property type="entry name" value="PROTEIN CBG26694"/>
    <property type="match status" value="1"/>
</dbReference>
<dbReference type="Proteomes" id="UP000290572">
    <property type="component" value="Unassembled WGS sequence"/>
</dbReference>
<evidence type="ECO:0000256" key="10">
    <source>
        <dbReference type="SAM" id="Phobius"/>
    </source>
</evidence>
<dbReference type="Gene3D" id="3.30.420.10">
    <property type="entry name" value="Ribonuclease H-like superfamily/Ribonuclease H"/>
    <property type="match status" value="1"/>
</dbReference>
<dbReference type="STRING" id="84645.A0A498NSM3"/>
<feature type="domain" description="Reverse transcriptase" evidence="11">
    <location>
        <begin position="1"/>
        <end position="104"/>
    </location>
</feature>
<proteinExistence type="inferred from homology"/>
<protein>
    <recommendedName>
        <fullName evidence="9">Gypsy retrotransposon integrase-like protein 1</fullName>
        <ecNumber evidence="2">3.1.26.4</ecNumber>
    </recommendedName>
</protein>
<dbReference type="GO" id="GO:0003676">
    <property type="term" value="F:nucleic acid binding"/>
    <property type="evidence" value="ECO:0007669"/>
    <property type="project" value="InterPro"/>
</dbReference>
<evidence type="ECO:0000256" key="9">
    <source>
        <dbReference type="ARBA" id="ARBA00039658"/>
    </source>
</evidence>
<keyword evidence="8" id="KW-0695">RNA-directed DNA polymerase</keyword>